<dbReference type="GO" id="GO:0003677">
    <property type="term" value="F:DNA binding"/>
    <property type="evidence" value="ECO:0007669"/>
    <property type="project" value="InterPro"/>
</dbReference>
<evidence type="ECO:0000313" key="9">
    <source>
        <dbReference type="EMBL" id="PIT90235.1"/>
    </source>
</evidence>
<dbReference type="PANTHER" id="PTHR21445">
    <property type="entry name" value="ENDONUCLEASE IV ENDODEOXYRIBONUCLEASE IV"/>
    <property type="match status" value="1"/>
</dbReference>
<evidence type="ECO:0000256" key="2">
    <source>
        <dbReference type="ARBA" id="ARBA00022723"/>
    </source>
</evidence>
<feature type="binding site" evidence="7">
    <location>
        <position position="106"/>
    </location>
    <ligand>
        <name>Zn(2+)</name>
        <dbReference type="ChEBI" id="CHEBI:29105"/>
        <label>1</label>
    </ligand>
</feature>
<proteinExistence type="inferred from homology"/>
<dbReference type="GO" id="GO:0003906">
    <property type="term" value="F:DNA-(apurinic or apyrimidinic site) endonuclease activity"/>
    <property type="evidence" value="ECO:0007669"/>
    <property type="project" value="TreeGrafter"/>
</dbReference>
<comment type="catalytic activity">
    <reaction evidence="7">
        <text>Endonucleolytic cleavage to 5'-phosphooligonucleotide end-products.</text>
        <dbReference type="EC" id="3.1.21.2"/>
    </reaction>
</comment>
<dbReference type="HAMAP" id="MF_00152">
    <property type="entry name" value="Nfo"/>
    <property type="match status" value="1"/>
</dbReference>
<keyword evidence="5 7" id="KW-0862">Zinc</keyword>
<evidence type="ECO:0000256" key="6">
    <source>
        <dbReference type="ARBA" id="ARBA00023204"/>
    </source>
</evidence>
<dbReference type="InterPro" id="IPR001719">
    <property type="entry name" value="AP_endonuc_2"/>
</dbReference>
<evidence type="ECO:0000259" key="8">
    <source>
        <dbReference type="Pfam" id="PF01261"/>
    </source>
</evidence>
<evidence type="ECO:0000256" key="7">
    <source>
        <dbReference type="HAMAP-Rule" id="MF_00152"/>
    </source>
</evidence>
<feature type="binding site" evidence="7">
    <location>
        <position position="66"/>
    </location>
    <ligand>
        <name>Zn(2+)</name>
        <dbReference type="ChEBI" id="CHEBI:29105"/>
        <label>1</label>
    </ligand>
</feature>
<dbReference type="PROSITE" id="PS51432">
    <property type="entry name" value="AP_NUCLEASE_F2_4"/>
    <property type="match status" value="1"/>
</dbReference>
<name>A0A2M6WC08_9BACT</name>
<dbReference type="InterPro" id="IPR018246">
    <property type="entry name" value="AP_endonuc_F2_Zn_BS"/>
</dbReference>
<comment type="caution">
    <text evidence="9">The sequence shown here is derived from an EMBL/GenBank/DDBJ whole genome shotgun (WGS) entry which is preliminary data.</text>
</comment>
<feature type="binding site" evidence="7">
    <location>
        <position position="181"/>
    </location>
    <ligand>
        <name>Zn(2+)</name>
        <dbReference type="ChEBI" id="CHEBI:29105"/>
        <label>3</label>
    </ligand>
</feature>
<gene>
    <name evidence="7" type="primary">nfo</name>
    <name evidence="9" type="ORF">COU22_03245</name>
</gene>
<dbReference type="NCBIfam" id="TIGR00587">
    <property type="entry name" value="nfo"/>
    <property type="match status" value="1"/>
</dbReference>
<dbReference type="InterPro" id="IPR013022">
    <property type="entry name" value="Xyl_isomerase-like_TIM-brl"/>
</dbReference>
<dbReference type="EC" id="3.1.21.2" evidence="7"/>
<dbReference type="PANTHER" id="PTHR21445:SF0">
    <property type="entry name" value="APURINIC-APYRIMIDINIC ENDONUCLEASE"/>
    <property type="match status" value="1"/>
</dbReference>
<reference evidence="10" key="1">
    <citation type="submission" date="2017-09" db="EMBL/GenBank/DDBJ databases">
        <title>Depth-based differentiation of microbial function through sediment-hosted aquifers and enrichment of novel symbionts in the deep terrestrial subsurface.</title>
        <authorList>
            <person name="Probst A.J."/>
            <person name="Ladd B."/>
            <person name="Jarett J.K."/>
            <person name="Geller-Mcgrath D.E."/>
            <person name="Sieber C.M.K."/>
            <person name="Emerson J.B."/>
            <person name="Anantharaman K."/>
            <person name="Thomas B.C."/>
            <person name="Malmstrom R."/>
            <person name="Stieglmeier M."/>
            <person name="Klingl A."/>
            <person name="Woyke T."/>
            <person name="Ryan C.M."/>
            <person name="Banfield J.F."/>
        </authorList>
    </citation>
    <scope>NUCLEOTIDE SEQUENCE [LARGE SCALE GENOMIC DNA]</scope>
</reference>
<feature type="domain" description="Xylose isomerase-like TIM barrel" evidence="8">
    <location>
        <begin position="18"/>
        <end position="278"/>
    </location>
</feature>
<dbReference type="PROSITE" id="PS00731">
    <property type="entry name" value="AP_NUCLEASE_F2_3"/>
    <property type="match status" value="1"/>
</dbReference>
<dbReference type="GO" id="GO:0008081">
    <property type="term" value="F:phosphoric diester hydrolase activity"/>
    <property type="evidence" value="ECO:0007669"/>
    <property type="project" value="TreeGrafter"/>
</dbReference>
<feature type="binding site" evidence="7">
    <location>
        <position position="215"/>
    </location>
    <ligand>
        <name>Zn(2+)</name>
        <dbReference type="ChEBI" id="CHEBI:29105"/>
        <label>2</label>
    </ligand>
</feature>
<feature type="binding site" evidence="7">
    <location>
        <position position="228"/>
    </location>
    <ligand>
        <name>Zn(2+)</name>
        <dbReference type="ChEBI" id="CHEBI:29105"/>
        <label>3</label>
    </ligand>
</feature>
<dbReference type="CDD" id="cd00019">
    <property type="entry name" value="AP2Ec"/>
    <property type="match status" value="1"/>
</dbReference>
<evidence type="ECO:0000256" key="1">
    <source>
        <dbReference type="ARBA" id="ARBA00005340"/>
    </source>
</evidence>
<dbReference type="InterPro" id="IPR036237">
    <property type="entry name" value="Xyl_isomerase-like_sf"/>
</dbReference>
<dbReference type="Pfam" id="PF01261">
    <property type="entry name" value="AP_endonuc_2"/>
    <property type="match status" value="1"/>
</dbReference>
<dbReference type="EMBL" id="PFBO01000119">
    <property type="protein sequence ID" value="PIT90235.1"/>
    <property type="molecule type" value="Genomic_DNA"/>
</dbReference>
<dbReference type="FunFam" id="3.20.20.150:FF:000001">
    <property type="entry name" value="Probable endonuclease 4"/>
    <property type="match status" value="1"/>
</dbReference>
<dbReference type="PROSITE" id="PS00730">
    <property type="entry name" value="AP_NUCLEASE_F2_2"/>
    <property type="match status" value="1"/>
</dbReference>
<sequence length="281" mass="30782">MLFGAHVSIAGGVDQAPARAKEIGCEVFQIFSRSPRGGKPPELTSELVKSFKAEMNKNKQVAAYIHTPYYINLASTNNRIRFGSIEIIREELERASILSLPYIMTHLGSANDLSRSEAVAKVAEGVKKVLTGYKGSAMLLLENAAGSGQVIGADFAELKIIIKGLNKSEQAKVGICLDTCHAFASGYDLRDKKSVSETLKEFDKIIGLSKLKLIHLNDSKTEFGQRVDRHEHIGQGKIGKAGFKAWIGHPKLNKVNMILETPNDESGSQAEDLKYIKSLRK</sequence>
<evidence type="ECO:0000256" key="4">
    <source>
        <dbReference type="ARBA" id="ARBA00022801"/>
    </source>
</evidence>
<dbReference type="GO" id="GO:0008833">
    <property type="term" value="F:deoxyribonuclease IV (phage-T4-induced) activity"/>
    <property type="evidence" value="ECO:0007669"/>
    <property type="project" value="UniProtKB-UniRule"/>
</dbReference>
<feature type="binding site" evidence="7">
    <location>
        <position position="260"/>
    </location>
    <ligand>
        <name>Zn(2+)</name>
        <dbReference type="ChEBI" id="CHEBI:29105"/>
        <label>2</label>
    </ligand>
</feature>
<dbReference type="Proteomes" id="UP000230543">
    <property type="component" value="Unassembled WGS sequence"/>
</dbReference>
<feature type="binding site" evidence="7">
    <location>
        <position position="230"/>
    </location>
    <ligand>
        <name>Zn(2+)</name>
        <dbReference type="ChEBI" id="CHEBI:29105"/>
        <label>3</label>
    </ligand>
</feature>
<comment type="similarity">
    <text evidence="1 7">Belongs to the AP endonuclease 2 family.</text>
</comment>
<keyword evidence="4 7" id="KW-0378">Hydrolase</keyword>
<evidence type="ECO:0000313" key="10">
    <source>
        <dbReference type="Proteomes" id="UP000230543"/>
    </source>
</evidence>
<evidence type="ECO:0000256" key="5">
    <source>
        <dbReference type="ARBA" id="ARBA00022833"/>
    </source>
</evidence>
<feature type="binding site" evidence="7">
    <location>
        <position position="178"/>
    </location>
    <ligand>
        <name>Zn(2+)</name>
        <dbReference type="ChEBI" id="CHEBI:29105"/>
        <label>2</label>
    </ligand>
</feature>
<comment type="function">
    <text evidence="7">Endonuclease IV plays a role in DNA repair. It cleaves phosphodiester bonds at apurinic or apyrimidinic (AP) sites, generating a 3'-hydroxyl group and a 5'-terminal sugar phosphate.</text>
</comment>
<dbReference type="GO" id="GO:0008270">
    <property type="term" value="F:zinc ion binding"/>
    <property type="evidence" value="ECO:0007669"/>
    <property type="project" value="UniProtKB-UniRule"/>
</dbReference>
<organism evidence="9 10">
    <name type="scientific">Candidatus Komeilibacteria bacterium CG10_big_fil_rev_8_21_14_0_10_41_13</name>
    <dbReference type="NCBI Taxonomy" id="1974476"/>
    <lineage>
        <taxon>Bacteria</taxon>
        <taxon>Candidatus Komeiliibacteriota</taxon>
    </lineage>
</organism>
<comment type="cofactor">
    <cofactor evidence="7">
        <name>Zn(2+)</name>
        <dbReference type="ChEBI" id="CHEBI:29105"/>
    </cofactor>
    <text evidence="7">Binds 3 Zn(2+) ions.</text>
</comment>
<keyword evidence="7" id="KW-0540">Nuclease</keyword>
<dbReference type="SUPFAM" id="SSF51658">
    <property type="entry name" value="Xylose isomerase-like"/>
    <property type="match status" value="1"/>
</dbReference>
<keyword evidence="2 7" id="KW-0479">Metal-binding</keyword>
<feature type="binding site" evidence="7">
    <location>
        <position position="142"/>
    </location>
    <ligand>
        <name>Zn(2+)</name>
        <dbReference type="ChEBI" id="CHEBI:29105"/>
        <label>2</label>
    </ligand>
</feature>
<dbReference type="Gene3D" id="3.20.20.150">
    <property type="entry name" value="Divalent-metal-dependent TIM barrel enzymes"/>
    <property type="match status" value="1"/>
</dbReference>
<feature type="binding site" evidence="7">
    <location>
        <position position="142"/>
    </location>
    <ligand>
        <name>Zn(2+)</name>
        <dbReference type="ChEBI" id="CHEBI:29105"/>
        <label>1</label>
    </ligand>
</feature>
<keyword evidence="3 7" id="KW-0227">DNA damage</keyword>
<evidence type="ECO:0000256" key="3">
    <source>
        <dbReference type="ARBA" id="ARBA00022763"/>
    </source>
</evidence>
<keyword evidence="6 7" id="KW-0234">DNA repair</keyword>
<accession>A0A2M6WC08</accession>
<dbReference type="AlphaFoldDB" id="A0A2M6WC08"/>
<dbReference type="GO" id="GO:0006284">
    <property type="term" value="P:base-excision repair"/>
    <property type="evidence" value="ECO:0007669"/>
    <property type="project" value="TreeGrafter"/>
</dbReference>
<keyword evidence="7 9" id="KW-0255">Endonuclease</keyword>
<protein>
    <recommendedName>
        <fullName evidence="7">Probable endonuclease 4</fullName>
        <ecNumber evidence="7">3.1.21.2</ecNumber>
    </recommendedName>
    <alternativeName>
        <fullName evidence="7">Endodeoxyribonuclease IV</fullName>
    </alternativeName>
    <alternativeName>
        <fullName evidence="7">Endonuclease IV</fullName>
    </alternativeName>
</protein>
<dbReference type="SMART" id="SM00518">
    <property type="entry name" value="AP2Ec"/>
    <property type="match status" value="1"/>
</dbReference>